<reference evidence="4" key="1">
    <citation type="journal article" date="2012" name="Nature">
        <title>A physical, genetic and functional sequence assembly of the barley genome.</title>
        <authorList>
            <consortium name="The International Barley Genome Sequencing Consortium"/>
            <person name="Mayer K.F."/>
            <person name="Waugh R."/>
            <person name="Brown J.W."/>
            <person name="Schulman A."/>
            <person name="Langridge P."/>
            <person name="Platzer M."/>
            <person name="Fincher G.B."/>
            <person name="Muehlbauer G.J."/>
            <person name="Sato K."/>
            <person name="Close T.J."/>
            <person name="Wise R.P."/>
            <person name="Stein N."/>
        </authorList>
    </citation>
    <scope>NUCLEOTIDE SEQUENCE [LARGE SCALE GENOMIC DNA]</scope>
    <source>
        <strain evidence="4">cv. Morex</strain>
    </source>
</reference>
<keyword evidence="1" id="KW-1133">Transmembrane helix</keyword>
<evidence type="ECO:0000256" key="1">
    <source>
        <dbReference type="SAM" id="Phobius"/>
    </source>
</evidence>
<protein>
    <recommendedName>
        <fullName evidence="2">DUF7378 domain-containing protein</fullName>
    </recommendedName>
</protein>
<evidence type="ECO:0000259" key="2">
    <source>
        <dbReference type="Pfam" id="PF24095"/>
    </source>
</evidence>
<dbReference type="Gramene" id="HORVU.MOREX.r2.4HG0293700.1">
    <property type="protein sequence ID" value="HORVU.MOREX.r2.4HG0293700.1.CDS.1"/>
    <property type="gene ID" value="HORVU.MOREX.r2.4HG0293700"/>
</dbReference>
<keyword evidence="1" id="KW-0812">Transmembrane</keyword>
<accession>A0A8I6Y5X7</accession>
<evidence type="ECO:0000313" key="3">
    <source>
        <dbReference type="EnsemblPlants" id="HORVU.MOREX.r3.4HG0352080.1.CDS1"/>
    </source>
</evidence>
<dbReference type="InterPro" id="IPR055802">
    <property type="entry name" value="DUF7378"/>
</dbReference>
<dbReference type="Gramene" id="HORVU.MOREX.r3.4HG0352080.1">
    <property type="protein sequence ID" value="HORVU.MOREX.r3.4HG0352080.1.CDS1"/>
    <property type="gene ID" value="HORVU.MOREX.r3.4HG0352080"/>
</dbReference>
<feature type="domain" description="DUF7378" evidence="2">
    <location>
        <begin position="7"/>
        <end position="147"/>
    </location>
</feature>
<keyword evidence="4" id="KW-1185">Reference proteome</keyword>
<feature type="transmembrane region" description="Helical" evidence="1">
    <location>
        <begin position="20"/>
        <end position="39"/>
    </location>
</feature>
<reference evidence="3" key="3">
    <citation type="submission" date="2022-01" db="UniProtKB">
        <authorList>
            <consortium name="EnsemblPlants"/>
        </authorList>
    </citation>
    <scope>IDENTIFICATION</scope>
    <source>
        <strain evidence="3">subsp. vulgare</strain>
    </source>
</reference>
<keyword evidence="1" id="KW-0472">Membrane</keyword>
<dbReference type="Proteomes" id="UP000011116">
    <property type="component" value="Chromosome 4H"/>
</dbReference>
<proteinExistence type="predicted"/>
<reference evidence="3" key="2">
    <citation type="submission" date="2020-10" db="EMBL/GenBank/DDBJ databases">
        <authorList>
            <person name="Scholz U."/>
            <person name="Mascher M."/>
            <person name="Fiebig A."/>
        </authorList>
    </citation>
    <scope>NUCLEOTIDE SEQUENCE [LARGE SCALE GENOMIC DNA]</scope>
    <source>
        <strain evidence="3">cv. Morex</strain>
    </source>
</reference>
<organism evidence="3 4">
    <name type="scientific">Hordeum vulgare subsp. vulgare</name>
    <name type="common">Domesticated barley</name>
    <dbReference type="NCBI Taxonomy" id="112509"/>
    <lineage>
        <taxon>Eukaryota</taxon>
        <taxon>Viridiplantae</taxon>
        <taxon>Streptophyta</taxon>
        <taxon>Embryophyta</taxon>
        <taxon>Tracheophyta</taxon>
        <taxon>Spermatophyta</taxon>
        <taxon>Magnoliopsida</taxon>
        <taxon>Liliopsida</taxon>
        <taxon>Poales</taxon>
        <taxon>Poaceae</taxon>
        <taxon>BOP clade</taxon>
        <taxon>Pooideae</taxon>
        <taxon>Triticodae</taxon>
        <taxon>Triticeae</taxon>
        <taxon>Hordeinae</taxon>
        <taxon>Hordeum</taxon>
    </lineage>
</organism>
<sequence length="171" mass="18305">MATPAQTLGESMAHVSRTKRWTLAVACPVGMTSITIYGYMSVRSRSFFSSVPWGLALVLSYGAYWSVLFLVKSYAELFLPSRPVTVVDNLRDVGVYGIGVGVLDLMLSAVLATEVEDTRALAGCVSVVAVFIAGLVAFWVSLARTYAALEPCTVPAAGQHPPPSEQLNEMV</sequence>
<evidence type="ECO:0000313" key="4">
    <source>
        <dbReference type="Proteomes" id="UP000011116"/>
    </source>
</evidence>
<dbReference type="EnsemblPlants" id="HORVU.MOREX.r3.4HG0352080.1">
    <property type="protein sequence ID" value="HORVU.MOREX.r3.4HG0352080.1.CDS1"/>
    <property type="gene ID" value="HORVU.MOREX.r3.4HG0352080"/>
</dbReference>
<name>A0A8I6Y5X7_HORVV</name>
<dbReference type="Pfam" id="PF24095">
    <property type="entry name" value="DUF7378"/>
    <property type="match status" value="1"/>
</dbReference>
<dbReference type="AlphaFoldDB" id="A0A8I6Y5X7"/>
<feature type="transmembrane region" description="Helical" evidence="1">
    <location>
        <begin position="120"/>
        <end position="140"/>
    </location>
</feature>
<feature type="transmembrane region" description="Helical" evidence="1">
    <location>
        <begin position="51"/>
        <end position="75"/>
    </location>
</feature>
<feature type="transmembrane region" description="Helical" evidence="1">
    <location>
        <begin position="95"/>
        <end position="113"/>
    </location>
</feature>